<sequence length="380" mass="41688">MREDTYAARKRFDLPFKFHLSVEITSNLLVAATMSSAVKNVQTTIQEDFGSFGHNAASPENQFSLDNVPDQTGKVAVVTGGSEGIGYGCTRSLLAKNISKLFILSLSKDVVDGARDAIKQDLGEDIAKRTHWIQCDLSDWMQAAKVAKEISSSTDRLDILINNAARGIMTAQLTGYGVDRHMALNHMGPVIITSHLLPLLKKTASENNKVRIVNLASNAHEQVPKDLSFKSLEAINQDLGPMATYGRSKLAALLYARYLNRHLTKTHPNILANATHPGFVDTKMTDQHIHEPCPLGGYAMSAGLKPFMKTQWEGCVSTVWAATCADKSGEYICPPVTPEPGSEMSRDEQMAEDLMKLTRDVVTEKTKSDSVEKGCPMKDY</sequence>
<comment type="caution">
    <text evidence="3">The sequence shown here is derived from an EMBL/GenBank/DDBJ whole genome shotgun (WGS) entry which is preliminary data.</text>
</comment>
<organism evidence="3 4">
    <name type="scientific">Cladosporium halotolerans</name>
    <dbReference type="NCBI Taxonomy" id="1052096"/>
    <lineage>
        <taxon>Eukaryota</taxon>
        <taxon>Fungi</taxon>
        <taxon>Dikarya</taxon>
        <taxon>Ascomycota</taxon>
        <taxon>Pezizomycotina</taxon>
        <taxon>Dothideomycetes</taxon>
        <taxon>Dothideomycetidae</taxon>
        <taxon>Cladosporiales</taxon>
        <taxon>Cladosporiaceae</taxon>
        <taxon>Cladosporium</taxon>
    </lineage>
</organism>
<dbReference type="AlphaFoldDB" id="A0AB34KBD8"/>
<dbReference type="Pfam" id="PF00106">
    <property type="entry name" value="adh_short"/>
    <property type="match status" value="1"/>
</dbReference>
<evidence type="ECO:0000256" key="1">
    <source>
        <dbReference type="ARBA" id="ARBA00006484"/>
    </source>
</evidence>
<dbReference type="Proteomes" id="UP000803884">
    <property type="component" value="Unassembled WGS sequence"/>
</dbReference>
<evidence type="ECO:0000256" key="2">
    <source>
        <dbReference type="ARBA" id="ARBA00023002"/>
    </source>
</evidence>
<dbReference type="RefSeq" id="XP_069225509.1">
    <property type="nucleotide sequence ID" value="XM_069377532.1"/>
</dbReference>
<dbReference type="GeneID" id="96010370"/>
<dbReference type="PANTHER" id="PTHR24320:SF33">
    <property type="entry name" value="OXIDOREDUCTASE BLI-4, MITOCHONDRIAL-RELATED"/>
    <property type="match status" value="1"/>
</dbReference>
<dbReference type="PRINTS" id="PR00081">
    <property type="entry name" value="GDHRDH"/>
</dbReference>
<dbReference type="GO" id="GO:0016491">
    <property type="term" value="F:oxidoreductase activity"/>
    <property type="evidence" value="ECO:0007669"/>
    <property type="project" value="UniProtKB-KW"/>
</dbReference>
<proteinExistence type="inferred from homology"/>
<evidence type="ECO:0000313" key="4">
    <source>
        <dbReference type="Proteomes" id="UP000803884"/>
    </source>
</evidence>
<dbReference type="Gene3D" id="3.40.50.720">
    <property type="entry name" value="NAD(P)-binding Rossmann-like Domain"/>
    <property type="match status" value="1"/>
</dbReference>
<dbReference type="PANTHER" id="PTHR24320">
    <property type="entry name" value="RETINOL DEHYDROGENASE"/>
    <property type="match status" value="1"/>
</dbReference>
<keyword evidence="2" id="KW-0560">Oxidoreductase</keyword>
<reference evidence="3 4" key="1">
    <citation type="journal article" date="2020" name="Microbiol. Resour. Announc.">
        <title>Draft Genome Sequence of a Cladosporium Species Isolated from the Mesophotic Ascidian Didemnum maculosum.</title>
        <authorList>
            <person name="Gioti A."/>
            <person name="Siaperas R."/>
            <person name="Nikolaivits E."/>
            <person name="Le Goff G."/>
            <person name="Ouazzani J."/>
            <person name="Kotoulas G."/>
            <person name="Topakas E."/>
        </authorList>
    </citation>
    <scope>NUCLEOTIDE SEQUENCE [LARGE SCALE GENOMIC DNA]</scope>
    <source>
        <strain evidence="3 4">TM138-S3</strain>
    </source>
</reference>
<dbReference type="EMBL" id="JAAQHG020000051">
    <property type="protein sequence ID" value="KAL1582402.1"/>
    <property type="molecule type" value="Genomic_DNA"/>
</dbReference>
<dbReference type="InterPro" id="IPR036291">
    <property type="entry name" value="NAD(P)-bd_dom_sf"/>
</dbReference>
<evidence type="ECO:0008006" key="5">
    <source>
        <dbReference type="Google" id="ProtNLM"/>
    </source>
</evidence>
<evidence type="ECO:0000313" key="3">
    <source>
        <dbReference type="EMBL" id="KAL1582402.1"/>
    </source>
</evidence>
<comment type="similarity">
    <text evidence="1">Belongs to the short-chain dehydrogenases/reductases (SDR) family.</text>
</comment>
<keyword evidence="4" id="KW-1185">Reference proteome</keyword>
<gene>
    <name evidence="3" type="ORF">WHR41_08928</name>
</gene>
<protein>
    <recommendedName>
        <fullName evidence="5">Retinol dehydrogenase 12</fullName>
    </recommendedName>
</protein>
<name>A0AB34KBD8_9PEZI</name>
<dbReference type="InterPro" id="IPR002347">
    <property type="entry name" value="SDR_fam"/>
</dbReference>
<dbReference type="SUPFAM" id="SSF51735">
    <property type="entry name" value="NAD(P)-binding Rossmann-fold domains"/>
    <property type="match status" value="1"/>
</dbReference>
<accession>A0AB34KBD8</accession>